<reference evidence="7" key="1">
    <citation type="journal article" date="2019" name="Int. J. Syst. Evol. Microbiol.">
        <title>The Global Catalogue of Microorganisms (GCM) 10K type strain sequencing project: providing services to taxonomists for standard genome sequencing and annotation.</title>
        <authorList>
            <consortium name="The Broad Institute Genomics Platform"/>
            <consortium name="The Broad Institute Genome Sequencing Center for Infectious Disease"/>
            <person name="Wu L."/>
            <person name="Ma J."/>
        </authorList>
    </citation>
    <scope>NUCLEOTIDE SEQUENCE [LARGE SCALE GENOMIC DNA]</scope>
    <source>
        <strain evidence="7">CGMCC 4.7382</strain>
    </source>
</reference>
<dbReference type="EMBL" id="JBHTBH010000012">
    <property type="protein sequence ID" value="MFC7330569.1"/>
    <property type="molecule type" value="Genomic_DNA"/>
</dbReference>
<keyword evidence="3" id="KW-1133">Transmembrane helix</keyword>
<comment type="caution">
    <text evidence="6">The sequence shown here is derived from an EMBL/GenBank/DDBJ whole genome shotgun (WGS) entry which is preliminary data.</text>
</comment>
<evidence type="ECO:0000313" key="7">
    <source>
        <dbReference type="Proteomes" id="UP001596540"/>
    </source>
</evidence>
<gene>
    <name evidence="6" type="ORF">ACFQRF_22830</name>
</gene>
<dbReference type="Gene3D" id="1.20.1560.10">
    <property type="entry name" value="ABC transporter type 1, transmembrane domain"/>
    <property type="match status" value="1"/>
</dbReference>
<feature type="domain" description="ABC transmembrane type-1" evidence="5">
    <location>
        <begin position="4"/>
        <end position="84"/>
    </location>
</feature>
<dbReference type="RefSeq" id="WP_379873206.1">
    <property type="nucleotide sequence ID" value="NZ_JBHTBH010000012.1"/>
</dbReference>
<accession>A0ABW2KKP4</accession>
<dbReference type="InterPro" id="IPR036640">
    <property type="entry name" value="ABC1_TM_sf"/>
</dbReference>
<dbReference type="InterPro" id="IPR011527">
    <property type="entry name" value="ABC1_TM_dom"/>
</dbReference>
<keyword evidence="7" id="KW-1185">Reference proteome</keyword>
<evidence type="ECO:0000256" key="1">
    <source>
        <dbReference type="ARBA" id="ARBA00004651"/>
    </source>
</evidence>
<dbReference type="PROSITE" id="PS50929">
    <property type="entry name" value="ABC_TM1F"/>
    <property type="match status" value="1"/>
</dbReference>
<protein>
    <recommendedName>
        <fullName evidence="5">ABC transmembrane type-1 domain-containing protein</fullName>
    </recommendedName>
</protein>
<name>A0ABW2KKP4_9ACTN</name>
<proteinExistence type="predicted"/>
<keyword evidence="4" id="KW-0472">Membrane</keyword>
<dbReference type="SUPFAM" id="SSF90123">
    <property type="entry name" value="ABC transporter transmembrane region"/>
    <property type="match status" value="1"/>
</dbReference>
<evidence type="ECO:0000256" key="3">
    <source>
        <dbReference type="ARBA" id="ARBA00022989"/>
    </source>
</evidence>
<evidence type="ECO:0000259" key="5">
    <source>
        <dbReference type="PROSITE" id="PS50929"/>
    </source>
</evidence>
<evidence type="ECO:0000256" key="4">
    <source>
        <dbReference type="ARBA" id="ARBA00023136"/>
    </source>
</evidence>
<keyword evidence="2" id="KW-0812">Transmembrane</keyword>
<evidence type="ECO:0000313" key="6">
    <source>
        <dbReference type="EMBL" id="MFC7330569.1"/>
    </source>
</evidence>
<organism evidence="6 7">
    <name type="scientific">Marinactinospora rubrisoli</name>
    <dbReference type="NCBI Taxonomy" id="2715399"/>
    <lineage>
        <taxon>Bacteria</taxon>
        <taxon>Bacillati</taxon>
        <taxon>Actinomycetota</taxon>
        <taxon>Actinomycetes</taxon>
        <taxon>Streptosporangiales</taxon>
        <taxon>Nocardiopsidaceae</taxon>
        <taxon>Marinactinospora</taxon>
    </lineage>
</organism>
<comment type="subcellular location">
    <subcellularLocation>
        <location evidence="1">Cell membrane</location>
        <topology evidence="1">Multi-pass membrane protein</topology>
    </subcellularLocation>
</comment>
<dbReference type="Proteomes" id="UP001596540">
    <property type="component" value="Unassembled WGS sequence"/>
</dbReference>
<sequence length="100" mass="10721">MGPSSWLRAADRAARSRQARVAAHAVERIGCGQVVRAFGRERAERRVLARRGRRLADAIVRRTRAVGTVRAVAEATAIAVAGIAPPPPATSPGWPQYRSA</sequence>
<evidence type="ECO:0000256" key="2">
    <source>
        <dbReference type="ARBA" id="ARBA00022692"/>
    </source>
</evidence>